<dbReference type="STRING" id="210143.A0A1R3FY19"/>
<dbReference type="Proteomes" id="UP000188268">
    <property type="component" value="Unassembled WGS sequence"/>
</dbReference>
<protein>
    <submittedName>
        <fullName evidence="2">Uncharacterized protein</fullName>
    </submittedName>
</protein>
<feature type="transmembrane region" description="Helical" evidence="1">
    <location>
        <begin position="6"/>
        <end position="24"/>
    </location>
</feature>
<comment type="caution">
    <text evidence="2">The sequence shown here is derived from an EMBL/GenBank/DDBJ whole genome shotgun (WGS) entry which is preliminary data.</text>
</comment>
<dbReference type="Gramene" id="OMO50732">
    <property type="protein sequence ID" value="OMO50732"/>
    <property type="gene ID" value="CCACVL1_30287"/>
</dbReference>
<keyword evidence="1" id="KW-0472">Membrane</keyword>
<dbReference type="AlphaFoldDB" id="A0A1R3FY19"/>
<evidence type="ECO:0000313" key="2">
    <source>
        <dbReference type="EMBL" id="OMO50732.1"/>
    </source>
</evidence>
<dbReference type="OrthoDB" id="673374at2759"/>
<proteinExistence type="predicted"/>
<keyword evidence="1" id="KW-1133">Transmembrane helix</keyword>
<keyword evidence="3" id="KW-1185">Reference proteome</keyword>
<keyword evidence="1" id="KW-0812">Transmembrane</keyword>
<dbReference type="PANTHER" id="PTHR31371:SF13">
    <property type="entry name" value="OS05G0457600 PROTEIN"/>
    <property type="match status" value="1"/>
</dbReference>
<accession>A0A1R3FY19</accession>
<evidence type="ECO:0000256" key="1">
    <source>
        <dbReference type="SAM" id="Phobius"/>
    </source>
</evidence>
<sequence length="131" mass="15622">MEKFTNVMVVLFTTLTGLNKLGVAEKKMHKWKRKDQSNKKSSENSNFDYFNEKISYQRKQVRHLKQISLRNQTFDKTVGLLARIVCVVFVRICNLFEPFVPSLPRIIRNKHFQTRFYVSDPRPTLHMKIYP</sequence>
<name>A0A1R3FY19_COCAP</name>
<dbReference type="EMBL" id="AWWV01016044">
    <property type="protein sequence ID" value="OMO50732.1"/>
    <property type="molecule type" value="Genomic_DNA"/>
</dbReference>
<evidence type="ECO:0000313" key="3">
    <source>
        <dbReference type="Proteomes" id="UP000188268"/>
    </source>
</evidence>
<gene>
    <name evidence="2" type="ORF">CCACVL1_30287</name>
</gene>
<organism evidence="2 3">
    <name type="scientific">Corchorus capsularis</name>
    <name type="common">Jute</name>
    <dbReference type="NCBI Taxonomy" id="210143"/>
    <lineage>
        <taxon>Eukaryota</taxon>
        <taxon>Viridiplantae</taxon>
        <taxon>Streptophyta</taxon>
        <taxon>Embryophyta</taxon>
        <taxon>Tracheophyta</taxon>
        <taxon>Spermatophyta</taxon>
        <taxon>Magnoliopsida</taxon>
        <taxon>eudicotyledons</taxon>
        <taxon>Gunneridae</taxon>
        <taxon>Pentapetalae</taxon>
        <taxon>rosids</taxon>
        <taxon>malvids</taxon>
        <taxon>Malvales</taxon>
        <taxon>Malvaceae</taxon>
        <taxon>Grewioideae</taxon>
        <taxon>Apeibeae</taxon>
        <taxon>Corchorus</taxon>
    </lineage>
</organism>
<reference evidence="2 3" key="1">
    <citation type="submission" date="2013-09" db="EMBL/GenBank/DDBJ databases">
        <title>Corchorus capsularis genome sequencing.</title>
        <authorList>
            <person name="Alam M."/>
            <person name="Haque M.S."/>
            <person name="Islam M.S."/>
            <person name="Emdad E.M."/>
            <person name="Islam M.M."/>
            <person name="Ahmed B."/>
            <person name="Halim A."/>
            <person name="Hossen Q.M.M."/>
            <person name="Hossain M.Z."/>
            <person name="Ahmed R."/>
            <person name="Khan M.M."/>
            <person name="Islam R."/>
            <person name="Rashid M.M."/>
            <person name="Khan S.A."/>
            <person name="Rahman M.S."/>
            <person name="Alam M."/>
        </authorList>
    </citation>
    <scope>NUCLEOTIDE SEQUENCE [LARGE SCALE GENOMIC DNA]</scope>
    <source>
        <strain evidence="3">cv. CVL-1</strain>
        <tissue evidence="2">Whole seedling</tissue>
    </source>
</reference>
<dbReference type="PANTHER" id="PTHR31371">
    <property type="entry name" value="BNAC09G50660D PROTEIN"/>
    <property type="match status" value="1"/>
</dbReference>